<evidence type="ECO:0000256" key="8">
    <source>
        <dbReference type="ARBA" id="ARBA00023136"/>
    </source>
</evidence>
<feature type="transmembrane region" description="Helical" evidence="10">
    <location>
        <begin position="1224"/>
        <end position="1243"/>
    </location>
</feature>
<dbReference type="SFLD" id="SFLDG00002">
    <property type="entry name" value="C1.7:_P-type_atpase_like"/>
    <property type="match status" value="1"/>
</dbReference>
<dbReference type="AlphaFoldDB" id="A0A7S2FWX1"/>
<keyword evidence="8 10" id="KW-0472">Membrane</keyword>
<dbReference type="FunFam" id="1.20.1110.10:FF:000095">
    <property type="entry name" value="Sodium/potassium-transporting ATPase subunit alpha-1"/>
    <property type="match status" value="1"/>
</dbReference>
<keyword evidence="5" id="KW-0067">ATP-binding</keyword>
<protein>
    <recommendedName>
        <fullName evidence="14">Cation-transporting P-type ATPase N-terminal domain-containing protein</fullName>
    </recommendedName>
</protein>
<feature type="transmembrane region" description="Helical" evidence="10">
    <location>
        <begin position="1192"/>
        <end position="1212"/>
    </location>
</feature>
<dbReference type="InterPro" id="IPR036412">
    <property type="entry name" value="HAD-like_sf"/>
</dbReference>
<dbReference type="InterPro" id="IPR023214">
    <property type="entry name" value="HAD_sf"/>
</dbReference>
<evidence type="ECO:0000256" key="6">
    <source>
        <dbReference type="ARBA" id="ARBA00022967"/>
    </source>
</evidence>
<dbReference type="PRINTS" id="PR00121">
    <property type="entry name" value="NAKATPASE"/>
</dbReference>
<evidence type="ECO:0000256" key="10">
    <source>
        <dbReference type="SAM" id="Phobius"/>
    </source>
</evidence>
<dbReference type="SUPFAM" id="SSF81653">
    <property type="entry name" value="Calcium ATPase, transduction domain A"/>
    <property type="match status" value="1"/>
</dbReference>
<dbReference type="PANTHER" id="PTHR43294">
    <property type="entry name" value="SODIUM/POTASSIUM-TRANSPORTING ATPASE SUBUNIT ALPHA"/>
    <property type="match status" value="1"/>
</dbReference>
<dbReference type="SUPFAM" id="SSF81665">
    <property type="entry name" value="Calcium ATPase, transmembrane domain M"/>
    <property type="match status" value="1"/>
</dbReference>
<dbReference type="InterPro" id="IPR050510">
    <property type="entry name" value="Cation_transp_ATPase_P-type"/>
</dbReference>
<dbReference type="Gene3D" id="3.40.50.1000">
    <property type="entry name" value="HAD superfamily/HAD-like"/>
    <property type="match status" value="1"/>
</dbReference>
<evidence type="ECO:0000259" key="12">
    <source>
        <dbReference type="Pfam" id="PF00689"/>
    </source>
</evidence>
<dbReference type="EMBL" id="HBGS01025316">
    <property type="protein sequence ID" value="CAD9418160.1"/>
    <property type="molecule type" value="Transcribed_RNA"/>
</dbReference>
<feature type="region of interest" description="Disordered" evidence="9">
    <location>
        <begin position="1"/>
        <end position="37"/>
    </location>
</feature>
<sequence length="1267" mass="139349">MQHEPAPISIPTEFSKTKEQIDESLNNNKQDDDDESGEKLMEAMKCTDGQLRSRTDGYRHLVPLDDLIRNELSLDFTASEYLSQGMPKDDPRIEEGIGGNALSPAKVKHWLLVFLGHHTGVFNLLLWFGGVLCFIGYSIEVNSADGKDVDPSNLYLGIVLVVVVFLTGIFSWLQEAKASKTMDAVNAMLPPQVIVVRGGEETQIAAKDLIVGDVLLVTTGEKIPCDIRMLSVTNMKVEQASLTGEPDAVLKSVTKTHENPLESDNICFFGTSCCEGNGVGIVVLIGDNTIMGMIAGLAASGKVGDSPIEKEIHRFIMIISGVAVFLGVLFFCIMMTSAANRETPIRPIIFVIGIIVANVPEGLLATVTVSLTLTAKKLFQKGVKVKALESVETLGSTTCICSDKTGTLTQNKMTASHIYVSMAKPGSPDDLYNVSPLANQSPQLPTPQFDLNDPTMDKLMWCSNVVNTSKFTEKSMVECVQERDCVDGNASDFAFLKFAENLMWKRDGKIPNATEKKAQTQRKESPQATVPFGGEVKEIVIPFNSKYKFMVIVAWVHDPVTNRRRPAVLMKGAAERIFQRCGKYAIGDEELPIDDAKVKSFIEAYKRLGSLGERLIGFCMKFLDDEEDGFICREKDQTVGSKQSDTMKTKDGDDFLIVGDPDDANYPLGTQQYDVWEGDIMDAPSIKPMAADAMTWVGLISLIDPPREAVPKSVKLCREAGVKVVMVTGDHPLTAKAIARKVNIIKADAMTVEDYMEAHNLDTKVEAAQHARIADDDECLNKMENAHKRATKSHIEAKVVPGWELKDMSSLEVKMSFMYRDLVFARTSPEQKLKIVNAAQQMGHVVAVTGDGVNDSPALKGADIGCAMGIAGTDVAKEAADMILMTDDFSAIVMGIEEGRLIFDNLKKSIAYTLSSNIPEISPFLMMIIINMPQTLTTILILCVDLGTDMLPAISLAYEKAESDIMSRPPRDAEVDHLVTMKLISFAYLQIGVIQALAGFYSFFCVTYDYGFLMGDLVGANAYYMEWPVDSDKPDYYNSACPCGGGTKVNDAAEEDPIYIRDGELDTDGIDDDDLKSDILDDIDECKSKNLGTDYSDWNDGNVPGLGKFSPGNWPFTWGCQYGAIKPGVKCKHGDKKFTGGAEANPCYKSATAVKHGQTAAFVSIVIVQWADLLICKTRTLSLHQQGMSNSVMILGLFTETLLCLVLCYVPGVEVALGTQPLLAVHWFSSFPFSMFIFFYDEVRKYIIRKHRRFHGSAGWLEKYTYY</sequence>
<dbReference type="Gene3D" id="3.40.1110.10">
    <property type="entry name" value="Calcium-transporting ATPase, cytoplasmic domain N"/>
    <property type="match status" value="2"/>
</dbReference>
<dbReference type="GO" id="GO:0030007">
    <property type="term" value="P:intracellular potassium ion homeostasis"/>
    <property type="evidence" value="ECO:0007669"/>
    <property type="project" value="TreeGrafter"/>
</dbReference>
<feature type="transmembrane region" description="Helical" evidence="10">
    <location>
        <begin position="315"/>
        <end position="336"/>
    </location>
</feature>
<keyword evidence="7 10" id="KW-1133">Transmembrane helix</keyword>
<evidence type="ECO:0000256" key="7">
    <source>
        <dbReference type="ARBA" id="ARBA00022989"/>
    </source>
</evidence>
<dbReference type="GO" id="GO:0005391">
    <property type="term" value="F:P-type sodium:potassium-exchanging transporter activity"/>
    <property type="evidence" value="ECO:0007669"/>
    <property type="project" value="TreeGrafter"/>
</dbReference>
<dbReference type="InterPro" id="IPR008250">
    <property type="entry name" value="ATPase_P-typ_transduc_dom_A_sf"/>
</dbReference>
<dbReference type="GO" id="GO:1902600">
    <property type="term" value="P:proton transmembrane transport"/>
    <property type="evidence" value="ECO:0007669"/>
    <property type="project" value="TreeGrafter"/>
</dbReference>
<evidence type="ECO:0000256" key="9">
    <source>
        <dbReference type="SAM" id="MobiDB-lite"/>
    </source>
</evidence>
<feature type="domain" description="P-type ATPase A" evidence="11">
    <location>
        <begin position="188"/>
        <end position="297"/>
    </location>
</feature>
<keyword evidence="6" id="KW-1278">Translocase</keyword>
<dbReference type="SFLD" id="SFLDF00027">
    <property type="entry name" value="p-type_atpase"/>
    <property type="match status" value="1"/>
</dbReference>
<dbReference type="Pfam" id="PF00689">
    <property type="entry name" value="Cation_ATPase_C"/>
    <property type="match status" value="2"/>
</dbReference>
<keyword evidence="3 10" id="KW-0812">Transmembrane</keyword>
<feature type="domain" description="Cation-transporting P-type ATPase C-terminal" evidence="12">
    <location>
        <begin position="933"/>
        <end position="1011"/>
    </location>
</feature>
<dbReference type="PROSITE" id="PS00154">
    <property type="entry name" value="ATPASE_E1_E2"/>
    <property type="match status" value="1"/>
</dbReference>
<dbReference type="PRINTS" id="PR00119">
    <property type="entry name" value="CATATPASE"/>
</dbReference>
<dbReference type="Pfam" id="PF13246">
    <property type="entry name" value="Cation_ATPase"/>
    <property type="match status" value="1"/>
</dbReference>
<dbReference type="InterPro" id="IPR044492">
    <property type="entry name" value="P_typ_ATPase_HD_dom"/>
</dbReference>
<dbReference type="InterPro" id="IPR001757">
    <property type="entry name" value="P_typ_ATPase"/>
</dbReference>
<dbReference type="InterPro" id="IPR059000">
    <property type="entry name" value="ATPase_P-type_domA"/>
</dbReference>
<dbReference type="Gene3D" id="1.20.1110.10">
    <property type="entry name" value="Calcium-transporting ATPase, transmembrane domain"/>
    <property type="match status" value="4"/>
</dbReference>
<dbReference type="SUPFAM" id="SSF81660">
    <property type="entry name" value="Metal cation-transporting ATPase, ATP-binding domain N"/>
    <property type="match status" value="1"/>
</dbReference>
<dbReference type="GO" id="GO:0016887">
    <property type="term" value="F:ATP hydrolysis activity"/>
    <property type="evidence" value="ECO:0007669"/>
    <property type="project" value="InterPro"/>
</dbReference>
<evidence type="ECO:0008006" key="14">
    <source>
        <dbReference type="Google" id="ProtNLM"/>
    </source>
</evidence>
<keyword evidence="2" id="KW-1003">Cell membrane</keyword>
<keyword evidence="4" id="KW-0547">Nucleotide-binding</keyword>
<name>A0A7S2FWX1_9STRA</name>
<dbReference type="GO" id="GO:0006883">
    <property type="term" value="P:intracellular sodium ion homeostasis"/>
    <property type="evidence" value="ECO:0007669"/>
    <property type="project" value="TreeGrafter"/>
</dbReference>
<dbReference type="InterPro" id="IPR023298">
    <property type="entry name" value="ATPase_P-typ_TM_dom_sf"/>
</dbReference>
<evidence type="ECO:0000313" key="13">
    <source>
        <dbReference type="EMBL" id="CAD9418160.1"/>
    </source>
</evidence>
<dbReference type="GO" id="GO:0036376">
    <property type="term" value="P:sodium ion export across plasma membrane"/>
    <property type="evidence" value="ECO:0007669"/>
    <property type="project" value="TreeGrafter"/>
</dbReference>
<dbReference type="Gene3D" id="2.70.150.10">
    <property type="entry name" value="Calcium-transporting ATPase, cytoplasmic transduction domain A"/>
    <property type="match status" value="1"/>
</dbReference>
<evidence type="ECO:0000256" key="4">
    <source>
        <dbReference type="ARBA" id="ARBA00022741"/>
    </source>
</evidence>
<dbReference type="GO" id="GO:1990573">
    <property type="term" value="P:potassium ion import across plasma membrane"/>
    <property type="evidence" value="ECO:0007669"/>
    <property type="project" value="TreeGrafter"/>
</dbReference>
<evidence type="ECO:0000256" key="1">
    <source>
        <dbReference type="ARBA" id="ARBA00004651"/>
    </source>
</evidence>
<dbReference type="Pfam" id="PF00122">
    <property type="entry name" value="E1-E2_ATPase"/>
    <property type="match status" value="1"/>
</dbReference>
<dbReference type="InterPro" id="IPR018303">
    <property type="entry name" value="ATPase_P-typ_P_site"/>
</dbReference>
<feature type="transmembrane region" description="Helical" evidence="10">
    <location>
        <begin position="978"/>
        <end position="1004"/>
    </location>
</feature>
<evidence type="ECO:0000256" key="5">
    <source>
        <dbReference type="ARBA" id="ARBA00022840"/>
    </source>
</evidence>
<organism evidence="13">
    <name type="scientific">Octactis speculum</name>
    <dbReference type="NCBI Taxonomy" id="3111310"/>
    <lineage>
        <taxon>Eukaryota</taxon>
        <taxon>Sar</taxon>
        <taxon>Stramenopiles</taxon>
        <taxon>Ochrophyta</taxon>
        <taxon>Dictyochophyceae</taxon>
        <taxon>Dictyochales</taxon>
        <taxon>Dictyochaceae</taxon>
        <taxon>Octactis</taxon>
    </lineage>
</organism>
<feature type="domain" description="Cation-transporting P-type ATPase C-terminal" evidence="12">
    <location>
        <begin position="1151"/>
        <end position="1247"/>
    </location>
</feature>
<dbReference type="SUPFAM" id="SSF56784">
    <property type="entry name" value="HAD-like"/>
    <property type="match status" value="1"/>
</dbReference>
<feature type="transmembrane region" description="Helical" evidence="10">
    <location>
        <begin position="154"/>
        <end position="173"/>
    </location>
</feature>
<dbReference type="PANTHER" id="PTHR43294:SF21">
    <property type="entry name" value="CATION TRANSPORTING ATPASE"/>
    <property type="match status" value="1"/>
</dbReference>
<dbReference type="NCBIfam" id="TIGR01494">
    <property type="entry name" value="ATPase_P-type"/>
    <property type="match status" value="2"/>
</dbReference>
<dbReference type="GO" id="GO:0005524">
    <property type="term" value="F:ATP binding"/>
    <property type="evidence" value="ECO:0007669"/>
    <property type="project" value="UniProtKB-KW"/>
</dbReference>
<dbReference type="SFLD" id="SFLDS00003">
    <property type="entry name" value="Haloacid_Dehalogenase"/>
    <property type="match status" value="1"/>
</dbReference>
<accession>A0A7S2FWX1</accession>
<dbReference type="GO" id="GO:0005886">
    <property type="term" value="C:plasma membrane"/>
    <property type="evidence" value="ECO:0007669"/>
    <property type="project" value="UniProtKB-SubCell"/>
</dbReference>
<dbReference type="InterPro" id="IPR023299">
    <property type="entry name" value="ATPase_P-typ_cyto_dom_N"/>
</dbReference>
<feature type="transmembrane region" description="Helical" evidence="10">
    <location>
        <begin position="110"/>
        <end position="139"/>
    </location>
</feature>
<reference evidence="13" key="1">
    <citation type="submission" date="2021-01" db="EMBL/GenBank/DDBJ databases">
        <authorList>
            <person name="Corre E."/>
            <person name="Pelletier E."/>
            <person name="Niang G."/>
            <person name="Scheremetjew M."/>
            <person name="Finn R."/>
            <person name="Kale V."/>
            <person name="Holt S."/>
            <person name="Cochrane G."/>
            <person name="Meng A."/>
            <person name="Brown T."/>
            <person name="Cohen L."/>
        </authorList>
    </citation>
    <scope>NUCLEOTIDE SEQUENCE</scope>
    <source>
        <strain evidence="13">CCMP1381</strain>
    </source>
</reference>
<evidence type="ECO:0000256" key="2">
    <source>
        <dbReference type="ARBA" id="ARBA00022475"/>
    </source>
</evidence>
<gene>
    <name evidence="13" type="ORF">DSPE1174_LOCUS12864</name>
</gene>
<dbReference type="InterPro" id="IPR006068">
    <property type="entry name" value="ATPase_P-typ_cation-transptr_C"/>
</dbReference>
<evidence type="ECO:0000259" key="11">
    <source>
        <dbReference type="Pfam" id="PF00122"/>
    </source>
</evidence>
<comment type="subcellular location">
    <subcellularLocation>
        <location evidence="1">Cell membrane</location>
        <topology evidence="1">Multi-pass membrane protein</topology>
    </subcellularLocation>
</comment>
<proteinExistence type="predicted"/>
<evidence type="ECO:0000256" key="3">
    <source>
        <dbReference type="ARBA" id="ARBA00022692"/>
    </source>
</evidence>
<feature type="transmembrane region" description="Helical" evidence="10">
    <location>
        <begin position="348"/>
        <end position="374"/>
    </location>
</feature>